<sequence>MLRSSAVSENSAATNTAVPKVSAKMATMLTTVPANIMGGPVVVMSPRPAPTPGVARPEAYGSDGCLRHVIPFARSRGAASRD</sequence>
<protein>
    <submittedName>
        <fullName evidence="1">Uncharacterized protein</fullName>
    </submittedName>
</protein>
<gene>
    <name evidence="1" type="ORF">NIIDMKKI_34910</name>
</gene>
<accession>A0A7G1IEV2</accession>
<dbReference type="Proteomes" id="UP000516380">
    <property type="component" value="Chromosome"/>
</dbReference>
<reference evidence="1 2" key="1">
    <citation type="submission" date="2020-07" db="EMBL/GenBank/DDBJ databases">
        <title>Mycobacterium kansasii (former subtype) with zoonotic potential isolated from diseased indoor pet cat, Japan.</title>
        <authorList>
            <person name="Fukano H."/>
            <person name="Terazono T."/>
            <person name="Hoshino Y."/>
        </authorList>
    </citation>
    <scope>NUCLEOTIDE SEQUENCE [LARGE SCALE GENOMIC DNA]</scope>
    <source>
        <strain evidence="1 2">Kuro-I</strain>
    </source>
</reference>
<evidence type="ECO:0000313" key="1">
    <source>
        <dbReference type="EMBL" id="BCI88285.1"/>
    </source>
</evidence>
<dbReference type="AlphaFoldDB" id="A0A7G1IEV2"/>
<keyword evidence="2" id="KW-1185">Reference proteome</keyword>
<evidence type="ECO:0000313" key="2">
    <source>
        <dbReference type="Proteomes" id="UP000516380"/>
    </source>
</evidence>
<organism evidence="1 2">
    <name type="scientific">Mycobacterium kansasii</name>
    <dbReference type="NCBI Taxonomy" id="1768"/>
    <lineage>
        <taxon>Bacteria</taxon>
        <taxon>Bacillati</taxon>
        <taxon>Actinomycetota</taxon>
        <taxon>Actinomycetes</taxon>
        <taxon>Mycobacteriales</taxon>
        <taxon>Mycobacteriaceae</taxon>
        <taxon>Mycobacterium</taxon>
    </lineage>
</organism>
<proteinExistence type="predicted"/>
<name>A0A7G1IEV2_MYCKA</name>
<dbReference type="EMBL" id="AP023343">
    <property type="protein sequence ID" value="BCI88285.1"/>
    <property type="molecule type" value="Genomic_DNA"/>
</dbReference>